<reference evidence="6 7" key="1">
    <citation type="journal article" date="2019" name="Sci. Rep.">
        <title>Nanopore sequencing improves the draft genome of the human pathogenic amoeba Naegleria fowleri.</title>
        <authorList>
            <person name="Liechti N."/>
            <person name="Schurch N."/>
            <person name="Bruggmann R."/>
            <person name="Wittwer M."/>
        </authorList>
    </citation>
    <scope>NUCLEOTIDE SEQUENCE [LARGE SCALE GENOMIC DNA]</scope>
    <source>
        <strain evidence="6 7">ATCC 30894</strain>
    </source>
</reference>
<comment type="caution">
    <text evidence="6">The sequence shown here is derived from an EMBL/GenBank/DDBJ whole genome shotgun (WGS) entry which is preliminary data.</text>
</comment>
<dbReference type="CDD" id="cd13999">
    <property type="entry name" value="STKc_MAP3K-like"/>
    <property type="match status" value="1"/>
</dbReference>
<dbReference type="EMBL" id="VFQX01000068">
    <property type="protein sequence ID" value="KAF0972308.1"/>
    <property type="molecule type" value="Genomic_DNA"/>
</dbReference>
<keyword evidence="1 3" id="KW-0547">Nucleotide-binding</keyword>
<keyword evidence="7" id="KW-1185">Reference proteome</keyword>
<keyword evidence="4" id="KW-0812">Transmembrane</keyword>
<feature type="domain" description="Protein kinase" evidence="5">
    <location>
        <begin position="691"/>
        <end position="1018"/>
    </location>
</feature>
<keyword evidence="2 3" id="KW-0067">ATP-binding</keyword>
<evidence type="ECO:0000313" key="7">
    <source>
        <dbReference type="Proteomes" id="UP000444721"/>
    </source>
</evidence>
<proteinExistence type="predicted"/>
<accession>A0A6A5BEE1</accession>
<dbReference type="InterPro" id="IPR000719">
    <property type="entry name" value="Prot_kinase_dom"/>
</dbReference>
<dbReference type="PROSITE" id="PS00108">
    <property type="entry name" value="PROTEIN_KINASE_ST"/>
    <property type="match status" value="1"/>
</dbReference>
<dbReference type="RefSeq" id="XP_044557023.1">
    <property type="nucleotide sequence ID" value="XM_044713146.1"/>
</dbReference>
<dbReference type="AlphaFoldDB" id="A0A6A5BEE1"/>
<dbReference type="GeneID" id="68116428"/>
<keyword evidence="4" id="KW-1133">Transmembrane helix</keyword>
<feature type="transmembrane region" description="Helical" evidence="4">
    <location>
        <begin position="586"/>
        <end position="610"/>
    </location>
</feature>
<sequence>MEISNDTTEIFFDCQTKSFFSFFRAVHVTVKSITIRNALLSETVSLETVTFENCKLYNILYSENAQVNRIDTLKFHHSRIDGLHLDAIYNLEIDSSNVTNSVIYSSTTFPGNPGANVTIINSHLQNVNYHSFTDVDGVDYNELFLMKNSVCENSVFQIKRFKSVLFELVDFQDNNYMFQYFSFVVTLMTCQSNGIFNMQFEGIDKLIIENSNFYNSHPFQSPYEALLEITNGYRTFMATCRFENISQPALVVKGVAVFTTAMVDFSNIDGGALLIDSSTLSTSTISIGPSSFTNISNLNGNGGGICVLNGDYVKVEATFKWNRSLNGAGAYIEANAPVVDVVCHQNHALQNAGCVYIKPLKIYGTIEGSGIVATNNTALRGGAVFFDSPMDDYTTISIINCYNNFASYSGGCIYSTKSIDLSQTFMEFLGNAALSYGPFLGGPLANISFTFEIFYNDIVKFTSHDFLTLNIYPGQQIPTMNITIETMNQEGKYERVNVLQFPISVVIDNSSDAITNLGTVQKSNFEIREFSISIFSPSVTEIPSQILIEKYYPLNFTINVKDCPFGTRLLFLDSYGFTCVTVHLEILIPVLAISGAALIVTSIFLLYVLVKSLRYFYRKMQILKQKEQAEKTLEARIIDKKVIFSHQDDESSPLVINDTLKKKNGNSRTSVTSMVHSSSSLGPTIIPIEEIEIVKKIGEGSNGTVYQAKWKENHVALKAIKFNDSADQEEFEREIALLNSIQHPSIVKMKGISISGSKTYMVQEYYPKGSLDKVIYNCKVGNDVLTLHTKLKILLGVARGMAYLHSLTPPIIHRDLKPGNILIDSNDHGHICDFGLCRVMGHSYTATKNIGTIFYMANEIINDSPGYNVKVDVFSFGIIMWEVFFEENPYLNEKSMKIHKFHTNNPFTNKNSGSDENGVNILFKVMNGMRPIIPFTSNRVMTHISSQSSFETEAQVWIEEFIQPQNSHLSLDTLMDVSNEYINLMKQCWDENPTRRPTFVQIVKILESLSQHCANGHQ</sequence>
<evidence type="ECO:0000256" key="2">
    <source>
        <dbReference type="ARBA" id="ARBA00022840"/>
    </source>
</evidence>
<evidence type="ECO:0000256" key="1">
    <source>
        <dbReference type="ARBA" id="ARBA00022741"/>
    </source>
</evidence>
<dbReference type="GO" id="GO:0005524">
    <property type="term" value="F:ATP binding"/>
    <property type="evidence" value="ECO:0007669"/>
    <property type="project" value="UniProtKB-UniRule"/>
</dbReference>
<dbReference type="PANTHER" id="PTHR44329:SF289">
    <property type="entry name" value="SERINE_THREONINE-PROTEIN KINASE VIK"/>
    <property type="match status" value="1"/>
</dbReference>
<evidence type="ECO:0000256" key="4">
    <source>
        <dbReference type="SAM" id="Phobius"/>
    </source>
</evidence>
<evidence type="ECO:0000259" key="5">
    <source>
        <dbReference type="PROSITE" id="PS50011"/>
    </source>
</evidence>
<evidence type="ECO:0000313" key="6">
    <source>
        <dbReference type="EMBL" id="KAF0972308.1"/>
    </source>
</evidence>
<dbReference type="Proteomes" id="UP000444721">
    <property type="component" value="Unassembled WGS sequence"/>
</dbReference>
<dbReference type="PANTHER" id="PTHR44329">
    <property type="entry name" value="SERINE/THREONINE-PROTEIN KINASE TNNI3K-RELATED"/>
    <property type="match status" value="1"/>
</dbReference>
<dbReference type="InterPro" id="IPR017441">
    <property type="entry name" value="Protein_kinase_ATP_BS"/>
</dbReference>
<dbReference type="OrthoDB" id="4062651at2759"/>
<keyword evidence="4" id="KW-0472">Membrane</keyword>
<evidence type="ECO:0000256" key="3">
    <source>
        <dbReference type="PROSITE-ProRule" id="PRU10141"/>
    </source>
</evidence>
<dbReference type="SUPFAM" id="SSF56112">
    <property type="entry name" value="Protein kinase-like (PK-like)"/>
    <property type="match status" value="1"/>
</dbReference>
<dbReference type="Gene3D" id="1.10.510.10">
    <property type="entry name" value="Transferase(Phosphotransferase) domain 1"/>
    <property type="match status" value="1"/>
</dbReference>
<dbReference type="PROSITE" id="PS50011">
    <property type="entry name" value="PROTEIN_KINASE_DOM"/>
    <property type="match status" value="1"/>
</dbReference>
<dbReference type="VEuPathDB" id="AmoebaDB:FDP41_009211"/>
<protein>
    <recommendedName>
        <fullName evidence="5">Protein kinase domain-containing protein</fullName>
    </recommendedName>
</protein>
<dbReference type="InterPro" id="IPR011009">
    <property type="entry name" value="Kinase-like_dom_sf"/>
</dbReference>
<dbReference type="PROSITE" id="PS00107">
    <property type="entry name" value="PROTEIN_KINASE_ATP"/>
    <property type="match status" value="1"/>
</dbReference>
<dbReference type="VEuPathDB" id="AmoebaDB:NfTy_060690"/>
<dbReference type="Gene3D" id="3.30.200.20">
    <property type="entry name" value="Phosphorylase Kinase, domain 1"/>
    <property type="match status" value="1"/>
</dbReference>
<dbReference type="InterPro" id="IPR008271">
    <property type="entry name" value="Ser/Thr_kinase_AS"/>
</dbReference>
<gene>
    <name evidence="6" type="ORF">FDP41_009211</name>
</gene>
<feature type="binding site" evidence="3">
    <location>
        <position position="718"/>
    </location>
    <ligand>
        <name>ATP</name>
        <dbReference type="ChEBI" id="CHEBI:30616"/>
    </ligand>
</feature>
<name>A0A6A5BEE1_NAEFO</name>
<dbReference type="GO" id="GO:0004674">
    <property type="term" value="F:protein serine/threonine kinase activity"/>
    <property type="evidence" value="ECO:0007669"/>
    <property type="project" value="TreeGrafter"/>
</dbReference>
<organism evidence="6 7">
    <name type="scientific">Naegleria fowleri</name>
    <name type="common">Brain eating amoeba</name>
    <dbReference type="NCBI Taxonomy" id="5763"/>
    <lineage>
        <taxon>Eukaryota</taxon>
        <taxon>Discoba</taxon>
        <taxon>Heterolobosea</taxon>
        <taxon>Tetramitia</taxon>
        <taxon>Eutetramitia</taxon>
        <taxon>Vahlkampfiidae</taxon>
        <taxon>Naegleria</taxon>
    </lineage>
</organism>
<dbReference type="Pfam" id="PF00069">
    <property type="entry name" value="Pkinase"/>
    <property type="match status" value="1"/>
</dbReference>
<dbReference type="VEuPathDB" id="AmoebaDB:NF0105500"/>
<dbReference type="InterPro" id="IPR051681">
    <property type="entry name" value="Ser/Thr_Kinases-Pseudokinases"/>
</dbReference>
<dbReference type="SMART" id="SM00220">
    <property type="entry name" value="S_TKc"/>
    <property type="match status" value="1"/>
</dbReference>